<dbReference type="RefSeq" id="WP_038492501.1">
    <property type="nucleotide sequence ID" value="NZ_BCTH01000042.1"/>
</dbReference>
<dbReference type="STRING" id="1349767.GJA_2582"/>
<dbReference type="Pfam" id="PF03965">
    <property type="entry name" value="Penicillinase_R"/>
    <property type="match status" value="1"/>
</dbReference>
<name>W0V780_9BURK</name>
<keyword evidence="4" id="KW-0804">Transcription</keyword>
<dbReference type="eggNOG" id="COG3682">
    <property type="taxonomic scope" value="Bacteria"/>
</dbReference>
<dbReference type="InterPro" id="IPR036388">
    <property type="entry name" value="WH-like_DNA-bd_sf"/>
</dbReference>
<dbReference type="SUPFAM" id="SSF46785">
    <property type="entry name" value="Winged helix' DNA-binding domain"/>
    <property type="match status" value="1"/>
</dbReference>
<dbReference type="Gene3D" id="1.10.10.10">
    <property type="entry name" value="Winged helix-like DNA-binding domain superfamily/Winged helix DNA-binding domain"/>
    <property type="match status" value="1"/>
</dbReference>
<protein>
    <submittedName>
        <fullName evidence="5">Penicillinase repressor family protein</fullName>
    </submittedName>
</protein>
<reference evidence="5 6" key="1">
    <citation type="journal article" date="2015" name="Genome Announc.">
        <title>Genome Sequence of Mushroom Soft-Rot Pathogen Janthinobacterium agaricidamnosum.</title>
        <authorList>
            <person name="Graupner K."/>
            <person name="Lackner G."/>
            <person name="Hertweck C."/>
        </authorList>
    </citation>
    <scope>NUCLEOTIDE SEQUENCE [LARGE SCALE GENOMIC DNA]</scope>
    <source>
        <strain evidence="6">NBRC 102515 / DSM 9628</strain>
    </source>
</reference>
<evidence type="ECO:0000256" key="3">
    <source>
        <dbReference type="ARBA" id="ARBA00023125"/>
    </source>
</evidence>
<evidence type="ECO:0000256" key="1">
    <source>
        <dbReference type="ARBA" id="ARBA00011046"/>
    </source>
</evidence>
<dbReference type="GO" id="GO:0003677">
    <property type="term" value="F:DNA binding"/>
    <property type="evidence" value="ECO:0007669"/>
    <property type="project" value="UniProtKB-KW"/>
</dbReference>
<dbReference type="InterPro" id="IPR005650">
    <property type="entry name" value="BlaI_family"/>
</dbReference>
<dbReference type="EMBL" id="HG322949">
    <property type="protein sequence ID" value="CDG83213.1"/>
    <property type="molecule type" value="Genomic_DNA"/>
</dbReference>
<keyword evidence="6" id="KW-1185">Reference proteome</keyword>
<dbReference type="Proteomes" id="UP000027604">
    <property type="component" value="Chromosome I"/>
</dbReference>
<gene>
    <name evidence="5" type="ORF">GJA_2582</name>
</gene>
<dbReference type="GO" id="GO:0045892">
    <property type="term" value="P:negative regulation of DNA-templated transcription"/>
    <property type="evidence" value="ECO:0007669"/>
    <property type="project" value="InterPro"/>
</dbReference>
<evidence type="ECO:0000313" key="5">
    <source>
        <dbReference type="EMBL" id="CDG83213.1"/>
    </source>
</evidence>
<dbReference type="AlphaFoldDB" id="W0V780"/>
<keyword evidence="3" id="KW-0238">DNA-binding</keyword>
<proteinExistence type="inferred from homology"/>
<sequence>MDISFTDRESDVMQILWDNGPSVVAEVQARLDVPLAYTTVLTVLRTLETKGHVAHVEEGRGHRYHAAIEPVTARKSALRHLTGKLFKGSAELLFTHLVSDQNLSAEQLERMRALLAEQSGKEQKS</sequence>
<comment type="similarity">
    <text evidence="1">Belongs to the BlaI transcriptional regulatory family.</text>
</comment>
<evidence type="ECO:0000313" key="6">
    <source>
        <dbReference type="Proteomes" id="UP000027604"/>
    </source>
</evidence>
<dbReference type="PATRIC" id="fig|1349767.4.peg.4312"/>
<organism evidence="5 6">
    <name type="scientific">Janthinobacterium agaricidamnosum NBRC 102515 = DSM 9628</name>
    <dbReference type="NCBI Taxonomy" id="1349767"/>
    <lineage>
        <taxon>Bacteria</taxon>
        <taxon>Pseudomonadati</taxon>
        <taxon>Pseudomonadota</taxon>
        <taxon>Betaproteobacteria</taxon>
        <taxon>Burkholderiales</taxon>
        <taxon>Oxalobacteraceae</taxon>
        <taxon>Janthinobacterium</taxon>
    </lineage>
</organism>
<accession>W0V780</accession>
<dbReference type="KEGG" id="jag:GJA_2582"/>
<keyword evidence="2" id="KW-0805">Transcription regulation</keyword>
<dbReference type="HOGENOM" id="CLU_119090_4_2_4"/>
<dbReference type="OrthoDB" id="9813558at2"/>
<evidence type="ECO:0000256" key="4">
    <source>
        <dbReference type="ARBA" id="ARBA00023163"/>
    </source>
</evidence>
<dbReference type="PIRSF" id="PIRSF019455">
    <property type="entry name" value="CopR_AtkY"/>
    <property type="match status" value="1"/>
</dbReference>
<evidence type="ECO:0000256" key="2">
    <source>
        <dbReference type="ARBA" id="ARBA00023015"/>
    </source>
</evidence>
<dbReference type="InterPro" id="IPR036390">
    <property type="entry name" value="WH_DNA-bd_sf"/>
</dbReference>
<dbReference type="Gene3D" id="1.10.4040.10">
    <property type="entry name" value="Penicillinase repressor domain"/>
    <property type="match status" value="1"/>
</dbReference>